<dbReference type="PROSITE" id="PS00923">
    <property type="entry name" value="ASP_GLU_RACEMASE_1"/>
    <property type="match status" value="1"/>
</dbReference>
<dbReference type="RefSeq" id="WP_163744330.1">
    <property type="nucleotide sequence ID" value="NZ_JAAGOA010000029.1"/>
</dbReference>
<accession>A0A6L9SI27</accession>
<evidence type="ECO:0000256" key="2">
    <source>
        <dbReference type="ARBA" id="ARBA00023235"/>
    </source>
</evidence>
<evidence type="ECO:0000313" key="4">
    <source>
        <dbReference type="Proteomes" id="UP000475214"/>
    </source>
</evidence>
<dbReference type="Gene3D" id="3.40.50.1860">
    <property type="match status" value="2"/>
</dbReference>
<dbReference type="GO" id="GO:0047661">
    <property type="term" value="F:amino-acid racemase activity"/>
    <property type="evidence" value="ECO:0007669"/>
    <property type="project" value="InterPro"/>
</dbReference>
<reference evidence="3 4" key="1">
    <citation type="submission" date="2020-02" db="EMBL/GenBank/DDBJ databases">
        <authorList>
            <person name="Li X.-J."/>
            <person name="Han X.-M."/>
        </authorList>
    </citation>
    <scope>NUCLEOTIDE SEQUENCE [LARGE SCALE GENOMIC DNA]</scope>
    <source>
        <strain evidence="3 4">CCTCC AB 2017055</strain>
    </source>
</reference>
<name>A0A6L9SI27_9ACTN</name>
<dbReference type="InterPro" id="IPR018187">
    <property type="entry name" value="Asp/Glu_racemase_AS_1"/>
</dbReference>
<sequence length="233" mass="23993">MMSPLLGVLGGMGPAATADFLAKLAAHTPADRDQEHIATIVYSDPTTPDRSDAILAGGESPLPAMFRGVAFLDEAGADLIAIPCNTAHAWYDDLAAATMVPVVHIVDAVGAQVERDAPGVTTLGLMATDGTVRSGIYEKVLSQSGRQVIDLTDLGPDNPVMAGIRAVKAGALDGARDILTNALRELVGRGAQGIIYGCTDVSAVLDIPPEGSDVPAWDANDALAIACVNRLRG</sequence>
<proteinExistence type="inferred from homology"/>
<dbReference type="Proteomes" id="UP000475214">
    <property type="component" value="Unassembled WGS sequence"/>
</dbReference>
<comment type="caution">
    <text evidence="3">The sequence shown here is derived from an EMBL/GenBank/DDBJ whole genome shotgun (WGS) entry which is preliminary data.</text>
</comment>
<dbReference type="PANTHER" id="PTHR21198">
    <property type="entry name" value="GLUTAMATE RACEMASE"/>
    <property type="match status" value="1"/>
</dbReference>
<dbReference type="EC" id="5.1.1.-" evidence="3"/>
<dbReference type="PANTHER" id="PTHR21198:SF7">
    <property type="entry name" value="ASPARTATE-GLUTAMATE RACEMASE FAMILY"/>
    <property type="match status" value="1"/>
</dbReference>
<dbReference type="SUPFAM" id="SSF53681">
    <property type="entry name" value="Aspartate/glutamate racemase"/>
    <property type="match status" value="2"/>
</dbReference>
<dbReference type="InterPro" id="IPR001920">
    <property type="entry name" value="Asp/Glu_race"/>
</dbReference>
<dbReference type="InterPro" id="IPR004380">
    <property type="entry name" value="Asp_race"/>
</dbReference>
<evidence type="ECO:0000256" key="1">
    <source>
        <dbReference type="ARBA" id="ARBA00007847"/>
    </source>
</evidence>
<dbReference type="InterPro" id="IPR015942">
    <property type="entry name" value="Asp/Glu/hydantoin_racemase"/>
</dbReference>
<keyword evidence="4" id="KW-1185">Reference proteome</keyword>
<protein>
    <submittedName>
        <fullName evidence="3">Amino acid racemase</fullName>
        <ecNumber evidence="3">5.1.1.-</ecNumber>
    </submittedName>
</protein>
<evidence type="ECO:0000313" key="3">
    <source>
        <dbReference type="EMBL" id="NEE04092.1"/>
    </source>
</evidence>
<gene>
    <name evidence="3" type="ORF">G1H10_28375</name>
</gene>
<dbReference type="EMBL" id="JAAGOA010000029">
    <property type="protein sequence ID" value="NEE04092.1"/>
    <property type="molecule type" value="Genomic_DNA"/>
</dbReference>
<dbReference type="Pfam" id="PF01177">
    <property type="entry name" value="Asp_Glu_race"/>
    <property type="match status" value="1"/>
</dbReference>
<organism evidence="3 4">
    <name type="scientific">Phytoactinopolyspora halotolerans</name>
    <dbReference type="NCBI Taxonomy" id="1981512"/>
    <lineage>
        <taxon>Bacteria</taxon>
        <taxon>Bacillati</taxon>
        <taxon>Actinomycetota</taxon>
        <taxon>Actinomycetes</taxon>
        <taxon>Jiangellales</taxon>
        <taxon>Jiangellaceae</taxon>
        <taxon>Phytoactinopolyspora</taxon>
    </lineage>
</organism>
<keyword evidence="2 3" id="KW-0413">Isomerase</keyword>
<dbReference type="NCBIfam" id="TIGR00035">
    <property type="entry name" value="asp_race"/>
    <property type="match status" value="1"/>
</dbReference>
<dbReference type="AlphaFoldDB" id="A0A6L9SI27"/>
<comment type="similarity">
    <text evidence="1">Belongs to the aspartate/glutamate racemases family.</text>
</comment>